<evidence type="ECO:0000313" key="2">
    <source>
        <dbReference type="EMBL" id="KAF0922434.1"/>
    </source>
</evidence>
<evidence type="ECO:0000256" key="1">
    <source>
        <dbReference type="SAM" id="MobiDB-lite"/>
    </source>
</evidence>
<organism evidence="2 3">
    <name type="scientific">Oryza meyeriana var. granulata</name>
    <dbReference type="NCBI Taxonomy" id="110450"/>
    <lineage>
        <taxon>Eukaryota</taxon>
        <taxon>Viridiplantae</taxon>
        <taxon>Streptophyta</taxon>
        <taxon>Embryophyta</taxon>
        <taxon>Tracheophyta</taxon>
        <taxon>Spermatophyta</taxon>
        <taxon>Magnoliopsida</taxon>
        <taxon>Liliopsida</taxon>
        <taxon>Poales</taxon>
        <taxon>Poaceae</taxon>
        <taxon>BOP clade</taxon>
        <taxon>Oryzoideae</taxon>
        <taxon>Oryzeae</taxon>
        <taxon>Oryzinae</taxon>
        <taxon>Oryza</taxon>
        <taxon>Oryza meyeriana</taxon>
    </lineage>
</organism>
<evidence type="ECO:0000313" key="3">
    <source>
        <dbReference type="Proteomes" id="UP000479710"/>
    </source>
</evidence>
<gene>
    <name evidence="2" type="ORF">E2562_035039</name>
</gene>
<dbReference type="AlphaFoldDB" id="A0A6G1EDA8"/>
<proteinExistence type="predicted"/>
<dbReference type="EMBL" id="SPHZ02000004">
    <property type="protein sequence ID" value="KAF0922434.1"/>
    <property type="molecule type" value="Genomic_DNA"/>
</dbReference>
<comment type="caution">
    <text evidence="2">The sequence shown here is derived from an EMBL/GenBank/DDBJ whole genome shotgun (WGS) entry which is preliminary data.</text>
</comment>
<reference evidence="2 3" key="1">
    <citation type="submission" date="2019-11" db="EMBL/GenBank/DDBJ databases">
        <title>Whole genome sequence of Oryza granulata.</title>
        <authorList>
            <person name="Li W."/>
        </authorList>
    </citation>
    <scope>NUCLEOTIDE SEQUENCE [LARGE SCALE GENOMIC DNA]</scope>
    <source>
        <strain evidence="3">cv. Menghai</strain>
        <tissue evidence="2">Leaf</tissue>
    </source>
</reference>
<keyword evidence="3" id="KW-1185">Reference proteome</keyword>
<feature type="region of interest" description="Disordered" evidence="1">
    <location>
        <begin position="55"/>
        <end position="81"/>
    </location>
</feature>
<protein>
    <submittedName>
        <fullName evidence="2">Uncharacterized protein</fullName>
    </submittedName>
</protein>
<name>A0A6G1EDA8_9ORYZ</name>
<accession>A0A6G1EDA8</accession>
<dbReference type="Proteomes" id="UP000479710">
    <property type="component" value="Unassembled WGS sequence"/>
</dbReference>
<sequence length="81" mass="8849">MVIVAEPALAIEAGRQIWWTLGLPLSKPTTLSMSSSPPSLRHGRHCHLGCSHGWHSNEEARPTGSELNSYYKPSSHAVFSP</sequence>